<comment type="caution">
    <text evidence="9">The sequence shown here is derived from an EMBL/GenBank/DDBJ whole genome shotgun (WGS) entry which is preliminary data.</text>
</comment>
<evidence type="ECO:0000313" key="9">
    <source>
        <dbReference type="EMBL" id="MBD2597949.1"/>
    </source>
</evidence>
<dbReference type="InterPro" id="IPR016055">
    <property type="entry name" value="A-D-PHexomutase_a/b/a-I/II/III"/>
</dbReference>
<dbReference type="CDD" id="cd04181">
    <property type="entry name" value="NTP_transferase"/>
    <property type="match status" value="1"/>
</dbReference>
<dbReference type="SUPFAM" id="SSF51161">
    <property type="entry name" value="Trimeric LpxA-like enzymes"/>
    <property type="match status" value="1"/>
</dbReference>
<feature type="domain" description="Nucleotidyl transferase" evidence="4">
    <location>
        <begin position="3"/>
        <end position="233"/>
    </location>
</feature>
<reference evidence="9 10" key="1">
    <citation type="journal article" date="2020" name="ISME J.">
        <title>Comparative genomics reveals insights into cyanobacterial evolution and habitat adaptation.</title>
        <authorList>
            <person name="Chen M.Y."/>
            <person name="Teng W.K."/>
            <person name="Zhao L."/>
            <person name="Hu C.X."/>
            <person name="Zhou Y.K."/>
            <person name="Han B.P."/>
            <person name="Song L.R."/>
            <person name="Shu W.S."/>
        </authorList>
    </citation>
    <scope>NUCLEOTIDE SEQUENCE [LARGE SCALE GENOMIC DNA]</scope>
    <source>
        <strain evidence="9 10">FACHB-130</strain>
    </source>
</reference>
<dbReference type="Pfam" id="PF02879">
    <property type="entry name" value="PGM_PMM_II"/>
    <property type="match status" value="1"/>
</dbReference>
<feature type="domain" description="Mannose-1-phosphate guanyltransferase C-terminal" evidence="8">
    <location>
        <begin position="282"/>
        <end position="366"/>
    </location>
</feature>
<dbReference type="Proteomes" id="UP000603457">
    <property type="component" value="Unassembled WGS sequence"/>
</dbReference>
<dbReference type="InterPro" id="IPR036900">
    <property type="entry name" value="A-D-PHexomutase_C_sf"/>
</dbReference>
<evidence type="ECO:0000313" key="10">
    <source>
        <dbReference type="Proteomes" id="UP000603457"/>
    </source>
</evidence>
<dbReference type="GO" id="GO:0016740">
    <property type="term" value="F:transferase activity"/>
    <property type="evidence" value="ECO:0007669"/>
    <property type="project" value="UniProtKB-KW"/>
</dbReference>
<evidence type="ECO:0000259" key="8">
    <source>
        <dbReference type="Pfam" id="PF25087"/>
    </source>
</evidence>
<dbReference type="SUPFAM" id="SSF53448">
    <property type="entry name" value="Nucleotide-diphospho-sugar transferases"/>
    <property type="match status" value="1"/>
</dbReference>
<dbReference type="Pfam" id="PF02878">
    <property type="entry name" value="PGM_PMM_I"/>
    <property type="match status" value="1"/>
</dbReference>
<dbReference type="RefSeq" id="WP_190970564.1">
    <property type="nucleotide sequence ID" value="NZ_JACJTB010000054.1"/>
</dbReference>
<comment type="similarity">
    <text evidence="1">Belongs to the transferase hexapeptide repeat family.</text>
</comment>
<dbReference type="Pfam" id="PF02880">
    <property type="entry name" value="PGM_PMM_III"/>
    <property type="match status" value="1"/>
</dbReference>
<dbReference type="InterPro" id="IPR005846">
    <property type="entry name" value="A-D-PHexomutase_a/b/a-III"/>
</dbReference>
<accession>A0ABR8G3V3</accession>
<dbReference type="EMBL" id="JACJTB010000054">
    <property type="protein sequence ID" value="MBD2597949.1"/>
    <property type="molecule type" value="Genomic_DNA"/>
</dbReference>
<dbReference type="Gene3D" id="3.40.120.10">
    <property type="entry name" value="Alpha-D-Glucose-1,6-Bisphosphate, subunit A, domain 3"/>
    <property type="match status" value="3"/>
</dbReference>
<name>A0ABR8G3V3_9NOSO</name>
<dbReference type="PANTHER" id="PTHR22572">
    <property type="entry name" value="SUGAR-1-PHOSPHATE GUANYL TRANSFERASE"/>
    <property type="match status" value="1"/>
</dbReference>
<comment type="similarity">
    <text evidence="2">Belongs to the phosphohexose mutase family.</text>
</comment>
<dbReference type="InterPro" id="IPR029044">
    <property type="entry name" value="Nucleotide-diphossugar_trans"/>
</dbReference>
<dbReference type="InterPro" id="IPR050486">
    <property type="entry name" value="Mannose-1P_guanyltransferase"/>
</dbReference>
<protein>
    <submittedName>
        <fullName evidence="9">NTP transferase domain-containing protein</fullName>
    </submittedName>
</protein>
<dbReference type="InterPro" id="IPR005845">
    <property type="entry name" value="A-D-PHexomutase_a/b/a-II"/>
</dbReference>
<evidence type="ECO:0000256" key="2">
    <source>
        <dbReference type="ARBA" id="ARBA00010231"/>
    </source>
</evidence>
<dbReference type="SUPFAM" id="SSF53738">
    <property type="entry name" value="Phosphoglucomutase, first 3 domains"/>
    <property type="match status" value="3"/>
</dbReference>
<sequence length="842" mass="92761">MRAVLMAGGSGTRLRPLTCDLPKPMVPILNRPIAEHIINLLKRHQITEVIATLHYLPDVLRDYFQDGSDFGVQMTYAVEEDQPLGTAGCVKNIAELLDETFLVISGDSITDFDLTAAIEFHKQKQSKATLILTRVPNPIEFGVVITDEEGKIKRFLEKPSTSEIFSDTVNTGTYILEPEVLDYLPANTETDFSKDLFPLLLAKNEPMYGYIAQGYWCDVGHLDAYREAQYDALDRKVKLEFAYEEVSPGVWVGENTFIDATAKIETPAMIGDNCRIGARVQIEAGTVIGDNVTVGADANLKRPIVWNGAFVGEEAQLSACVISRGSRVDRRAHVLEAAVVGSLSTVGEEAQISTSVRVWPSKKIESGAILNINLIWGNTAQRNLFGQRGVQGLANIDITPEFAVRLGSAYGSILKPGSKVTVSRDQRNISRMVTRSLIAGLMSVGVDIQNLDATAIPIARTVIPTMSVAGGIHVRVHPDRPDYILIEFMDAKGINISKAQEKKIEGAYFKEDMRRALIHEVGDVAYPSQVIDRYCTAFEKLLHVSTLTNSRAKIVIDYVYAVSGAVLPQMLDKFGADAVVLNASLNKHAVTTADREALLTQLGHVVEALKANFGVQVSANGEQLILVDESGFPIRGEMLTALMVDMILTSNPRGTVVVPVHASSAVEQVARRHDGRVIRTKANPTALMEACQKNSNVVLGGSGDTGFIFPQLHPGFDSMFCIAKIIEMLTIQERSLATARSELPRVIHRTQTIRCPWTAKGALMRYLVETHPAQNLELIDGVKIGQPFDDNWLLVLPDASEPLVHLFANSSDRDWVDDTIRNYRHRVQTFVERQQEYHPAEV</sequence>
<evidence type="ECO:0000259" key="5">
    <source>
        <dbReference type="Pfam" id="PF02878"/>
    </source>
</evidence>
<dbReference type="Gene3D" id="3.90.550.10">
    <property type="entry name" value="Spore Coat Polysaccharide Biosynthesis Protein SpsA, Chain A"/>
    <property type="match status" value="1"/>
</dbReference>
<dbReference type="Gene3D" id="2.160.10.10">
    <property type="entry name" value="Hexapeptide repeat proteins"/>
    <property type="match status" value="1"/>
</dbReference>
<dbReference type="SUPFAM" id="SSF55957">
    <property type="entry name" value="Phosphoglucomutase, C-terminal domain"/>
    <property type="match status" value="1"/>
</dbReference>
<evidence type="ECO:0000259" key="4">
    <source>
        <dbReference type="Pfam" id="PF00483"/>
    </source>
</evidence>
<evidence type="ECO:0000256" key="1">
    <source>
        <dbReference type="ARBA" id="ARBA00007274"/>
    </source>
</evidence>
<evidence type="ECO:0000256" key="3">
    <source>
        <dbReference type="ARBA" id="ARBA00022553"/>
    </source>
</evidence>
<dbReference type="InterPro" id="IPR011004">
    <property type="entry name" value="Trimer_LpxA-like_sf"/>
</dbReference>
<organism evidence="9 10">
    <name type="scientific">Nostoc spongiaeforme FACHB-130</name>
    <dbReference type="NCBI Taxonomy" id="1357510"/>
    <lineage>
        <taxon>Bacteria</taxon>
        <taxon>Bacillati</taxon>
        <taxon>Cyanobacteriota</taxon>
        <taxon>Cyanophyceae</taxon>
        <taxon>Nostocales</taxon>
        <taxon>Nostocaceae</taxon>
        <taxon>Nostoc</taxon>
    </lineage>
</organism>
<evidence type="ECO:0000259" key="6">
    <source>
        <dbReference type="Pfam" id="PF02879"/>
    </source>
</evidence>
<dbReference type="Pfam" id="PF25087">
    <property type="entry name" value="GMPPB_C"/>
    <property type="match status" value="1"/>
</dbReference>
<dbReference type="CDD" id="cd05805">
    <property type="entry name" value="MPG1_transferase"/>
    <property type="match status" value="1"/>
</dbReference>
<feature type="domain" description="Alpha-D-phosphohexomutase alpha/beta/alpha" evidence="5">
    <location>
        <begin position="383"/>
        <end position="513"/>
    </location>
</feature>
<keyword evidence="10" id="KW-1185">Reference proteome</keyword>
<keyword evidence="9" id="KW-0808">Transferase</keyword>
<dbReference type="InterPro" id="IPR005844">
    <property type="entry name" value="A-D-PHexomutase_a/b/a-I"/>
</dbReference>
<feature type="domain" description="Alpha-D-phosphohexomutase alpha/beta/alpha" evidence="6">
    <location>
        <begin position="533"/>
        <end position="631"/>
    </location>
</feature>
<feature type="domain" description="Alpha-D-phosphohexomutase alpha/beta/alpha" evidence="7">
    <location>
        <begin position="636"/>
        <end position="743"/>
    </location>
</feature>
<evidence type="ECO:0000259" key="7">
    <source>
        <dbReference type="Pfam" id="PF02880"/>
    </source>
</evidence>
<proteinExistence type="inferred from homology"/>
<gene>
    <name evidence="9" type="ORF">H6G74_27030</name>
</gene>
<dbReference type="Pfam" id="PF00483">
    <property type="entry name" value="NTP_transferase"/>
    <property type="match status" value="1"/>
</dbReference>
<dbReference type="InterPro" id="IPR005835">
    <property type="entry name" value="NTP_transferase_dom"/>
</dbReference>
<keyword evidence="3" id="KW-0597">Phosphoprotein</keyword>
<dbReference type="InterPro" id="IPR056729">
    <property type="entry name" value="GMPPB_C"/>
</dbReference>